<reference evidence="1 2" key="2">
    <citation type="journal article" date="2021" name="Curr. Genet.">
        <title>Genetic response to nitrogen starvation in the aggressive Eucalyptus foliar pathogen Teratosphaeria destructans.</title>
        <authorList>
            <person name="Havenga M."/>
            <person name="Wingfield B.D."/>
            <person name="Wingfield M.J."/>
            <person name="Dreyer L.L."/>
            <person name="Roets F."/>
            <person name="Aylward J."/>
        </authorList>
    </citation>
    <scope>NUCLEOTIDE SEQUENCE [LARGE SCALE GENOMIC DNA]</scope>
    <source>
        <strain evidence="1">CMW44962</strain>
    </source>
</reference>
<keyword evidence="2" id="KW-1185">Reference proteome</keyword>
<comment type="caution">
    <text evidence="1">The sequence shown here is derived from an EMBL/GenBank/DDBJ whole genome shotgun (WGS) entry which is preliminary data.</text>
</comment>
<reference evidence="1 2" key="1">
    <citation type="journal article" date="2018" name="IMA Fungus">
        <title>IMA Genome-F 10: Nine draft genome sequences of Claviceps purpurea s.lat., including C. arundinis, C. humidiphila, and C. cf. spartinae, pseudomolecules for the pitch canker pathogen Fusarium circinatum, draft genome of Davidsoniella eucalypti, Grosmannia galeiformis, Quambalaria eucalypti, and Teratosphaeria destructans.</title>
        <authorList>
            <person name="Wingfield B.D."/>
            <person name="Liu M."/>
            <person name="Nguyen H.D."/>
            <person name="Lane F.A."/>
            <person name="Morgan S.W."/>
            <person name="De Vos L."/>
            <person name="Wilken P.M."/>
            <person name="Duong T.A."/>
            <person name="Aylward J."/>
            <person name="Coetzee M.P."/>
            <person name="Dadej K."/>
            <person name="De Beer Z.W."/>
            <person name="Findlay W."/>
            <person name="Havenga M."/>
            <person name="Kolarik M."/>
            <person name="Menzies J.G."/>
            <person name="Naidoo K."/>
            <person name="Pochopski O."/>
            <person name="Shoukouhi P."/>
            <person name="Santana Q.C."/>
            <person name="Seifert K.A."/>
            <person name="Soal N."/>
            <person name="Steenkamp E.T."/>
            <person name="Tatham C.T."/>
            <person name="van der Nest M.A."/>
            <person name="Wingfield M.J."/>
        </authorList>
    </citation>
    <scope>NUCLEOTIDE SEQUENCE [LARGE SCALE GENOMIC DNA]</scope>
    <source>
        <strain evidence="1">CMW44962</strain>
    </source>
</reference>
<evidence type="ECO:0000313" key="2">
    <source>
        <dbReference type="Proteomes" id="UP001138500"/>
    </source>
</evidence>
<evidence type="ECO:0000313" key="1">
    <source>
        <dbReference type="EMBL" id="KAH9842248.1"/>
    </source>
</evidence>
<protein>
    <submittedName>
        <fullName evidence="1">Uncharacterized protein</fullName>
    </submittedName>
</protein>
<gene>
    <name evidence="1" type="ORF">Tdes44962_MAKER01626</name>
</gene>
<dbReference type="AlphaFoldDB" id="A0A9W7SYZ6"/>
<sequence>MGGVAVIPHIQGIDAAVQVAGEDSGWSVSGGLNEMGGGVLGSVLTHAPVVLLGAEEAVDEDDRRSIVRGFALGGFVQVVGERDAVGEFGG</sequence>
<proteinExistence type="predicted"/>
<organism evidence="1 2">
    <name type="scientific">Teratosphaeria destructans</name>
    <dbReference type="NCBI Taxonomy" id="418781"/>
    <lineage>
        <taxon>Eukaryota</taxon>
        <taxon>Fungi</taxon>
        <taxon>Dikarya</taxon>
        <taxon>Ascomycota</taxon>
        <taxon>Pezizomycotina</taxon>
        <taxon>Dothideomycetes</taxon>
        <taxon>Dothideomycetidae</taxon>
        <taxon>Mycosphaerellales</taxon>
        <taxon>Teratosphaeriaceae</taxon>
        <taxon>Teratosphaeria</taxon>
    </lineage>
</organism>
<name>A0A9W7SYZ6_9PEZI</name>
<dbReference type="EMBL" id="RIBY02000446">
    <property type="protein sequence ID" value="KAH9842248.1"/>
    <property type="molecule type" value="Genomic_DNA"/>
</dbReference>
<dbReference type="Proteomes" id="UP001138500">
    <property type="component" value="Unassembled WGS sequence"/>
</dbReference>
<accession>A0A9W7SYZ6</accession>